<accession>A0AAU9QFR2</accession>
<proteinExistence type="predicted"/>
<evidence type="ECO:0000313" key="2">
    <source>
        <dbReference type="Proteomes" id="UP001295462"/>
    </source>
</evidence>
<dbReference type="AlphaFoldDB" id="A0AAU9QFR2"/>
<comment type="caution">
    <text evidence="1">The sequence shown here is derived from an EMBL/GenBank/DDBJ whole genome shotgun (WGS) entry which is preliminary data.</text>
</comment>
<dbReference type="Proteomes" id="UP001295462">
    <property type="component" value="Unassembled WGS sequence"/>
</dbReference>
<dbReference type="EMBL" id="CAKMUD010000001">
    <property type="protein sequence ID" value="CAH1567078.1"/>
    <property type="molecule type" value="Genomic_DNA"/>
</dbReference>
<reference evidence="1" key="1">
    <citation type="submission" date="2022-01" db="EMBL/GenBank/DDBJ databases">
        <authorList>
            <person name="Lagorce A."/>
        </authorList>
    </citation>
    <scope>NUCLEOTIDE SEQUENCE</scope>
    <source>
        <strain evidence="1">Th15_F1_A12</strain>
    </source>
</reference>
<evidence type="ECO:0000313" key="1">
    <source>
        <dbReference type="EMBL" id="CAH1567078.1"/>
    </source>
</evidence>
<organism evidence="1 2">
    <name type="scientific">Vibrio jasicida</name>
    <dbReference type="NCBI Taxonomy" id="766224"/>
    <lineage>
        <taxon>Bacteria</taxon>
        <taxon>Pseudomonadati</taxon>
        <taxon>Pseudomonadota</taxon>
        <taxon>Gammaproteobacteria</taxon>
        <taxon>Vibrionales</taxon>
        <taxon>Vibrionaceae</taxon>
        <taxon>Vibrio</taxon>
    </lineage>
</organism>
<protein>
    <submittedName>
        <fullName evidence="1">Uncharacterized protein</fullName>
    </submittedName>
</protein>
<name>A0AAU9QFR2_9VIBR</name>
<gene>
    <name evidence="1" type="ORF">THF1A12_10553</name>
</gene>
<sequence length="64" mass="7578">MPLIPKTSRFHSLKEMFTFNDKTKGAPAPFFFSRHKGYLQDKSKVLLSFYVRFISKSKYNNNEI</sequence>